<comment type="function">
    <text evidence="1 3">Involved in nuclear export, actin cytoskeleton organization and vesicular transport.</text>
</comment>
<sequence length="303" mass="34375">MGKKRARDEAKNLPSGEQDADQIDRDDDVRPVIRSRLMPTLTLATQDDFDMVDVEFEWFNFDPEIDFHGVKSLIRQLLDVDASLFDMSALAELVLSQPTIGSTVKVDGKATDPYAMLTVLNMREHRQKEPMKRLMAYLVEKARANKAISAIADAIDADKQIGLILSERLINVPPEIGPPMYSMLVDEVEAAVEDREPYQFSHYLVLSKTYREIESTLDVEDRKRKKAREDSTTYYFHPEDEILHKHAAAHGGFAYTKEEDAVADSKRAFQDMGIKPAGHMILIEADKFESAVKAINDYLKPPQ</sequence>
<accession>A0A2C5Z7N9</accession>
<organism evidence="5 6">
    <name type="scientific">Ophiocordyceps camponoti-rufipedis</name>
    <dbReference type="NCBI Taxonomy" id="2004952"/>
    <lineage>
        <taxon>Eukaryota</taxon>
        <taxon>Fungi</taxon>
        <taxon>Dikarya</taxon>
        <taxon>Ascomycota</taxon>
        <taxon>Pezizomycotina</taxon>
        <taxon>Sordariomycetes</taxon>
        <taxon>Hypocreomycetidae</taxon>
        <taxon>Hypocreales</taxon>
        <taxon>Ophiocordycipitaceae</taxon>
        <taxon>Ophiocordyceps</taxon>
    </lineage>
</organism>
<dbReference type="EMBL" id="NJES01000184">
    <property type="protein sequence ID" value="PHH76016.1"/>
    <property type="molecule type" value="Genomic_DNA"/>
</dbReference>
<protein>
    <recommendedName>
        <fullName evidence="3">Protein BCP1</fullName>
    </recommendedName>
</protein>
<feature type="region of interest" description="Disordered" evidence="4">
    <location>
        <begin position="1"/>
        <end position="27"/>
    </location>
</feature>
<dbReference type="Proteomes" id="UP000226431">
    <property type="component" value="Unassembled WGS sequence"/>
</dbReference>
<evidence type="ECO:0000313" key="6">
    <source>
        <dbReference type="Proteomes" id="UP000226431"/>
    </source>
</evidence>
<evidence type="ECO:0000256" key="3">
    <source>
        <dbReference type="PIRNR" id="PIRNR028983"/>
    </source>
</evidence>
<feature type="compositionally biased region" description="Basic and acidic residues" evidence="4">
    <location>
        <begin position="1"/>
        <end position="11"/>
    </location>
</feature>
<name>A0A2C5Z7N9_9HYPO</name>
<comment type="caution">
    <text evidence="5">The sequence shown here is derived from an EMBL/GenBank/DDBJ whole genome shotgun (WGS) entry which is preliminary data.</text>
</comment>
<comment type="similarity">
    <text evidence="2 3">Belongs to the BCP1 family.</text>
</comment>
<keyword evidence="3" id="KW-0653">Protein transport</keyword>
<dbReference type="Pfam" id="PF13862">
    <property type="entry name" value="BCCIP"/>
    <property type="match status" value="1"/>
</dbReference>
<dbReference type="PIRSF" id="PIRSF028983">
    <property type="entry name" value="BCP1"/>
    <property type="match status" value="1"/>
</dbReference>
<dbReference type="PANTHER" id="PTHR13261:SF0">
    <property type="entry name" value="BRCA2 AND CDKN1A-INTERACTING PROTEIN"/>
    <property type="match status" value="1"/>
</dbReference>
<evidence type="ECO:0000313" key="5">
    <source>
        <dbReference type="EMBL" id="PHH76016.1"/>
    </source>
</evidence>
<dbReference type="PANTHER" id="PTHR13261">
    <property type="entry name" value="BRCA2 AND CDKN1A INTERACTING PROTEIN"/>
    <property type="match status" value="1"/>
</dbReference>
<keyword evidence="3" id="KW-0813">Transport</keyword>
<evidence type="ECO:0000256" key="4">
    <source>
        <dbReference type="SAM" id="MobiDB-lite"/>
    </source>
</evidence>
<dbReference type="GO" id="GO:0005634">
    <property type="term" value="C:nucleus"/>
    <property type="evidence" value="ECO:0007669"/>
    <property type="project" value="UniProtKB-SubCell"/>
</dbReference>
<reference evidence="5 6" key="1">
    <citation type="submission" date="2017-06" db="EMBL/GenBank/DDBJ databases">
        <title>Ant-infecting Ophiocordyceps genomes reveal a high diversity of potential behavioral manipulation genes and a possible major role for enterotoxins.</title>
        <authorList>
            <person name="De Bekker C."/>
            <person name="Evans H.C."/>
            <person name="Brachmann A."/>
            <person name="Hughes D.P."/>
        </authorList>
    </citation>
    <scope>NUCLEOTIDE SEQUENCE [LARGE SCALE GENOMIC DNA]</scope>
    <source>
        <strain evidence="5 6">Map16</strain>
    </source>
</reference>
<evidence type="ECO:0000256" key="1">
    <source>
        <dbReference type="ARBA" id="ARBA00002688"/>
    </source>
</evidence>
<dbReference type="AlphaFoldDB" id="A0A2C5Z7N9"/>
<dbReference type="GO" id="GO:0015031">
    <property type="term" value="P:protein transport"/>
    <property type="evidence" value="ECO:0007669"/>
    <property type="project" value="UniProtKB-KW"/>
</dbReference>
<gene>
    <name evidence="5" type="ORF">CDD80_1881</name>
</gene>
<dbReference type="STRING" id="2004952.A0A2C5Z7N9"/>
<comment type="subcellular location">
    <subcellularLocation>
        <location evidence="3">Nucleus</location>
    </subcellularLocation>
</comment>
<keyword evidence="3" id="KW-0539">Nucleus</keyword>
<evidence type="ECO:0000256" key="2">
    <source>
        <dbReference type="ARBA" id="ARBA00006781"/>
    </source>
</evidence>
<dbReference type="InterPro" id="IPR025602">
    <property type="entry name" value="BCP1_family"/>
</dbReference>
<proteinExistence type="inferred from homology"/>
<keyword evidence="6" id="KW-1185">Reference proteome</keyword>
<dbReference type="OrthoDB" id="27543at2759"/>